<evidence type="ECO:0000256" key="1">
    <source>
        <dbReference type="SAM" id="MobiDB-lite"/>
    </source>
</evidence>
<organism evidence="2 3">
    <name type="scientific">Serendipita indica (strain DSM 11827)</name>
    <name type="common">Root endophyte fungus</name>
    <name type="synonym">Piriformospora indica</name>
    <dbReference type="NCBI Taxonomy" id="1109443"/>
    <lineage>
        <taxon>Eukaryota</taxon>
        <taxon>Fungi</taxon>
        <taxon>Dikarya</taxon>
        <taxon>Basidiomycota</taxon>
        <taxon>Agaricomycotina</taxon>
        <taxon>Agaricomycetes</taxon>
        <taxon>Sebacinales</taxon>
        <taxon>Serendipitaceae</taxon>
        <taxon>Serendipita</taxon>
    </lineage>
</organism>
<gene>
    <name evidence="2" type="ORF">PIIN_05611</name>
</gene>
<name>G4TK33_SERID</name>
<dbReference type="HOGENOM" id="CLU_1886555_0_0_1"/>
<keyword evidence="3" id="KW-1185">Reference proteome</keyword>
<feature type="compositionally biased region" description="Polar residues" evidence="1">
    <location>
        <begin position="1"/>
        <end position="19"/>
    </location>
</feature>
<comment type="caution">
    <text evidence="2">The sequence shown here is derived from an EMBL/GenBank/DDBJ whole genome shotgun (WGS) entry which is preliminary data.</text>
</comment>
<evidence type="ECO:0000313" key="2">
    <source>
        <dbReference type="EMBL" id="CCA71676.1"/>
    </source>
</evidence>
<protein>
    <submittedName>
        <fullName evidence="2">Uncharacterized protein</fullName>
    </submittedName>
</protein>
<reference evidence="2 3" key="1">
    <citation type="journal article" date="2011" name="PLoS Pathog.">
        <title>Endophytic Life Strategies Decoded by Genome and Transcriptome Analyses of the Mutualistic Root Symbiont Piriformospora indica.</title>
        <authorList>
            <person name="Zuccaro A."/>
            <person name="Lahrmann U."/>
            <person name="Guldener U."/>
            <person name="Langen G."/>
            <person name="Pfiffi S."/>
            <person name="Biedenkopf D."/>
            <person name="Wong P."/>
            <person name="Samans B."/>
            <person name="Grimm C."/>
            <person name="Basiewicz M."/>
            <person name="Murat C."/>
            <person name="Martin F."/>
            <person name="Kogel K.H."/>
        </authorList>
    </citation>
    <scope>NUCLEOTIDE SEQUENCE [LARGE SCALE GENOMIC DNA]</scope>
    <source>
        <strain evidence="2 3">DSM 11827</strain>
    </source>
</reference>
<dbReference type="Proteomes" id="UP000007148">
    <property type="component" value="Unassembled WGS sequence"/>
</dbReference>
<sequence length="135" mass="14974">MASNSTSHQLSSQGGQTAITTHVSTSTKSSSEDAECQFHGQKPIPGPQTCLECAYSYIHDIYLWSPYGTKTGASLGLEEVTTHPIEVGTPEYIKQAYEVSRTLYALTYVYTCYHLRLTLCGDKNRFCLLDSLCYL</sequence>
<proteinExistence type="predicted"/>
<evidence type="ECO:0000313" key="3">
    <source>
        <dbReference type="Proteomes" id="UP000007148"/>
    </source>
</evidence>
<dbReference type="InParanoid" id="G4TK33"/>
<feature type="region of interest" description="Disordered" evidence="1">
    <location>
        <begin position="1"/>
        <end position="28"/>
    </location>
</feature>
<dbReference type="EMBL" id="CAFZ01000130">
    <property type="protein sequence ID" value="CCA71676.1"/>
    <property type="molecule type" value="Genomic_DNA"/>
</dbReference>
<dbReference type="AlphaFoldDB" id="G4TK33"/>
<accession>G4TK33</accession>